<evidence type="ECO:0000313" key="7">
    <source>
        <dbReference type="Proteomes" id="UP001438707"/>
    </source>
</evidence>
<dbReference type="AlphaFoldDB" id="A0AAW1RLR4"/>
<dbReference type="GO" id="GO:0005930">
    <property type="term" value="C:axoneme"/>
    <property type="evidence" value="ECO:0007669"/>
    <property type="project" value="UniProtKB-SubCell"/>
</dbReference>
<feature type="domain" description="F-box" evidence="5">
    <location>
        <begin position="42"/>
        <end position="90"/>
    </location>
</feature>
<dbReference type="SUPFAM" id="SSF52058">
    <property type="entry name" value="L domain-like"/>
    <property type="match status" value="1"/>
</dbReference>
<dbReference type="PANTHER" id="PTHR47186:SF20">
    <property type="entry name" value="DISEASE RESISTANCE PROTEIN RPS5-LIKE"/>
    <property type="match status" value="1"/>
</dbReference>
<dbReference type="Proteomes" id="UP001438707">
    <property type="component" value="Unassembled WGS sequence"/>
</dbReference>
<dbReference type="Gene3D" id="3.80.10.10">
    <property type="entry name" value="Ribonuclease Inhibitor"/>
    <property type="match status" value="2"/>
</dbReference>
<sequence>MLARQGSRQLSHQRLQRKGSRDDVLPKKFSDGKMPSNINKVPRSLLDLPQEILTHILLLLDFRTRCCVVPLISRQLADWTRQPSQLWRNLEVYIPAFLTNKMLEWMRVRGAGVQSLLLDLWADQECHGASVEPHSGWLGSLFLTMPQLRNLSLYLDVGEVGPHIDESDVYALRMCPGLRKLGLFLSASSALCCEALDVMSDLTQLTHLEFHPHSLCIPAGLSSLQNLQVLDLSNNEESVLMDPDDSRTAFQGLSIPVTRMCLSGIVNGFPDISGLKLLQKLETSRWYRANGVTPDPMGLTSNAPQLTWLRCSGSSGVKEEWLEAYISISRLTQLRTLMLAFEGEDAPDPQGPVWAPKKLQAMLHPLSRMSALQLCGMDIHELPSCITCLHLSALSLAENWLLELPAGPYLASLRFLDIRWNRFEAVPACMLACTRLQHLLMDPGIPDPHAVVSGLHDQQPNLLDGPAAQAARCELFELYHCSMRVAGENWPCPDDLPNRAKSQLYNQTAHA</sequence>
<feature type="region of interest" description="Disordered" evidence="4">
    <location>
        <begin position="1"/>
        <end position="36"/>
    </location>
</feature>
<evidence type="ECO:0000259" key="5">
    <source>
        <dbReference type="PROSITE" id="PS50181"/>
    </source>
</evidence>
<dbReference type="InterPro" id="IPR003591">
    <property type="entry name" value="Leu-rich_rpt_typical-subtyp"/>
</dbReference>
<evidence type="ECO:0000256" key="4">
    <source>
        <dbReference type="SAM" id="MobiDB-lite"/>
    </source>
</evidence>
<keyword evidence="3" id="KW-0677">Repeat</keyword>
<gene>
    <name evidence="6" type="ORF">WJX74_005346</name>
</gene>
<comment type="caution">
    <text evidence="6">The sequence shown here is derived from an EMBL/GenBank/DDBJ whole genome shotgun (WGS) entry which is preliminary data.</text>
</comment>
<dbReference type="InterPro" id="IPR032675">
    <property type="entry name" value="LRR_dom_sf"/>
</dbReference>
<evidence type="ECO:0000256" key="1">
    <source>
        <dbReference type="ARBA" id="ARBA00004430"/>
    </source>
</evidence>
<feature type="compositionally biased region" description="Polar residues" evidence="4">
    <location>
        <begin position="1"/>
        <end position="13"/>
    </location>
</feature>
<feature type="compositionally biased region" description="Basic and acidic residues" evidence="4">
    <location>
        <begin position="19"/>
        <end position="31"/>
    </location>
</feature>
<dbReference type="InterPro" id="IPR036047">
    <property type="entry name" value="F-box-like_dom_sf"/>
</dbReference>
<dbReference type="SMART" id="SM00369">
    <property type="entry name" value="LRR_TYP"/>
    <property type="match status" value="2"/>
</dbReference>
<dbReference type="PANTHER" id="PTHR47186">
    <property type="entry name" value="LEUCINE-RICH REPEAT-CONTAINING PROTEIN 57"/>
    <property type="match status" value="1"/>
</dbReference>
<evidence type="ECO:0000256" key="3">
    <source>
        <dbReference type="ARBA" id="ARBA00022737"/>
    </source>
</evidence>
<evidence type="ECO:0000313" key="6">
    <source>
        <dbReference type="EMBL" id="KAK9834588.1"/>
    </source>
</evidence>
<keyword evidence="2" id="KW-0433">Leucine-rich repeat</keyword>
<comment type="subcellular location">
    <subcellularLocation>
        <location evidence="1">Cytoplasm</location>
        <location evidence="1">Cytoskeleton</location>
        <location evidence="1">Cilium axoneme</location>
    </subcellularLocation>
</comment>
<accession>A0AAW1RLR4</accession>
<name>A0AAW1RLR4_9CHLO</name>
<reference evidence="6 7" key="1">
    <citation type="journal article" date="2024" name="Nat. Commun.">
        <title>Phylogenomics reveals the evolutionary origins of lichenization in chlorophyte algae.</title>
        <authorList>
            <person name="Puginier C."/>
            <person name="Libourel C."/>
            <person name="Otte J."/>
            <person name="Skaloud P."/>
            <person name="Haon M."/>
            <person name="Grisel S."/>
            <person name="Petersen M."/>
            <person name="Berrin J.G."/>
            <person name="Delaux P.M."/>
            <person name="Dal Grande F."/>
            <person name="Keller J."/>
        </authorList>
    </citation>
    <scope>NUCLEOTIDE SEQUENCE [LARGE SCALE GENOMIC DNA]</scope>
    <source>
        <strain evidence="6 7">SAG 2145</strain>
    </source>
</reference>
<organism evidence="6 7">
    <name type="scientific">Apatococcus lobatus</name>
    <dbReference type="NCBI Taxonomy" id="904363"/>
    <lineage>
        <taxon>Eukaryota</taxon>
        <taxon>Viridiplantae</taxon>
        <taxon>Chlorophyta</taxon>
        <taxon>core chlorophytes</taxon>
        <taxon>Trebouxiophyceae</taxon>
        <taxon>Chlorellales</taxon>
        <taxon>Chlorellaceae</taxon>
        <taxon>Apatococcus</taxon>
    </lineage>
</organism>
<evidence type="ECO:0000256" key="2">
    <source>
        <dbReference type="ARBA" id="ARBA00022614"/>
    </source>
</evidence>
<proteinExistence type="predicted"/>
<protein>
    <recommendedName>
        <fullName evidence="5">F-box domain-containing protein</fullName>
    </recommendedName>
</protein>
<dbReference type="EMBL" id="JALJOS010000009">
    <property type="protein sequence ID" value="KAK9834588.1"/>
    <property type="molecule type" value="Genomic_DNA"/>
</dbReference>
<dbReference type="SUPFAM" id="SSF81383">
    <property type="entry name" value="F-box domain"/>
    <property type="match status" value="1"/>
</dbReference>
<keyword evidence="7" id="KW-1185">Reference proteome</keyword>
<dbReference type="InterPro" id="IPR001810">
    <property type="entry name" value="F-box_dom"/>
</dbReference>
<dbReference type="PROSITE" id="PS50181">
    <property type="entry name" value="FBOX"/>
    <property type="match status" value="1"/>
</dbReference>